<comment type="caution">
    <text evidence="1">The sequence shown here is derived from an EMBL/GenBank/DDBJ whole genome shotgun (WGS) entry which is preliminary data.</text>
</comment>
<protein>
    <submittedName>
        <fullName evidence="1">Uncharacterized protein</fullName>
    </submittedName>
</protein>
<gene>
    <name evidence="1" type="ORF">HaLaN_10728</name>
</gene>
<evidence type="ECO:0000313" key="1">
    <source>
        <dbReference type="EMBL" id="GFH14632.1"/>
    </source>
</evidence>
<name>A0A699ZGA5_HAELA</name>
<dbReference type="Proteomes" id="UP000485058">
    <property type="component" value="Unassembled WGS sequence"/>
</dbReference>
<sequence length="37" mass="3900">MVPFDEAPLLLATLSSKLGVRLPLLVQAGILQHTASV</sequence>
<accession>A0A699ZGA5</accession>
<keyword evidence="2" id="KW-1185">Reference proteome</keyword>
<reference evidence="1 2" key="1">
    <citation type="submission" date="2020-02" db="EMBL/GenBank/DDBJ databases">
        <title>Draft genome sequence of Haematococcus lacustris strain NIES-144.</title>
        <authorList>
            <person name="Morimoto D."/>
            <person name="Nakagawa S."/>
            <person name="Yoshida T."/>
            <person name="Sawayama S."/>
        </authorList>
    </citation>
    <scope>NUCLEOTIDE SEQUENCE [LARGE SCALE GENOMIC DNA]</scope>
    <source>
        <strain evidence="1 2">NIES-144</strain>
    </source>
</reference>
<dbReference type="AlphaFoldDB" id="A0A699ZGA5"/>
<organism evidence="1 2">
    <name type="scientific">Haematococcus lacustris</name>
    <name type="common">Green alga</name>
    <name type="synonym">Haematococcus pluvialis</name>
    <dbReference type="NCBI Taxonomy" id="44745"/>
    <lineage>
        <taxon>Eukaryota</taxon>
        <taxon>Viridiplantae</taxon>
        <taxon>Chlorophyta</taxon>
        <taxon>core chlorophytes</taxon>
        <taxon>Chlorophyceae</taxon>
        <taxon>CS clade</taxon>
        <taxon>Chlamydomonadales</taxon>
        <taxon>Haematococcaceae</taxon>
        <taxon>Haematococcus</taxon>
    </lineage>
</organism>
<evidence type="ECO:0000313" key="2">
    <source>
        <dbReference type="Proteomes" id="UP000485058"/>
    </source>
</evidence>
<proteinExistence type="predicted"/>
<dbReference type="EMBL" id="BLLF01000749">
    <property type="protein sequence ID" value="GFH14632.1"/>
    <property type="molecule type" value="Genomic_DNA"/>
</dbReference>